<feature type="compositionally biased region" description="Basic residues" evidence="1">
    <location>
        <begin position="132"/>
        <end position="142"/>
    </location>
</feature>
<accession>A0ABQ8Y950</accession>
<dbReference type="Proteomes" id="UP001150062">
    <property type="component" value="Unassembled WGS sequence"/>
</dbReference>
<sequence>MENQQFEQTSLDTNPFFIYLKTKQPKLYEMISQNLYKICVPCQRSLVGVKLTKEFVLLHILTKSPYYKGECVTIQDQEKAVIVDRLFLNLHRGWKQKRLIKVLSTEMFYNREYQSYEVVIIESDFSEKKTKKSTNKNSKIKNMKLSPLHSPRTQKNLTKKQKKIDELMKKRRSEIIVCLPKSMTYVEILKFWKKIGKKKIRLKSFKFFSQDLQIFKESYFLVKKYEKEIGKKVSTLYSQSADLLIKQDLVLSSFPSNSYNGQKLINSLKILIVGKLKIWEKIRRFYQTEDSVCHEQILLLQKITPQIAGIIEPLRIDYSLAIQELQSIANCKTAFEKLIIIDKTIMTINELVENSNSKINSLSTDDLIPIFSYIIVKSKIPNLFSTTVYLQHFNLCDMITSKYAFEITLIDSIVNNLIYEKKLLKMFNDFKQLEKTNKQPSILKQNKLNHINDQNINMDNNNSNHMGEQNLKNLIPTESNSRQQNNLLIKEIL</sequence>
<dbReference type="InterPro" id="IPR003123">
    <property type="entry name" value="VPS9"/>
</dbReference>
<dbReference type="PROSITE" id="PS51205">
    <property type="entry name" value="VPS9"/>
    <property type="match status" value="1"/>
</dbReference>
<proteinExistence type="predicted"/>
<dbReference type="SUPFAM" id="SSF109993">
    <property type="entry name" value="VPS9 domain"/>
    <property type="match status" value="1"/>
</dbReference>
<feature type="domain" description="VPS9" evidence="2">
    <location>
        <begin position="287"/>
        <end position="426"/>
    </location>
</feature>
<evidence type="ECO:0000256" key="1">
    <source>
        <dbReference type="SAM" id="MobiDB-lite"/>
    </source>
</evidence>
<dbReference type="Pfam" id="PF02204">
    <property type="entry name" value="VPS9"/>
    <property type="match status" value="1"/>
</dbReference>
<dbReference type="InterPro" id="IPR037191">
    <property type="entry name" value="VPS9_dom_sf"/>
</dbReference>
<name>A0ABQ8Y950_9EUKA</name>
<gene>
    <name evidence="3" type="ORF">M0813_23535</name>
</gene>
<keyword evidence="4" id="KW-1185">Reference proteome</keyword>
<evidence type="ECO:0000313" key="4">
    <source>
        <dbReference type="Proteomes" id="UP001150062"/>
    </source>
</evidence>
<protein>
    <submittedName>
        <fullName evidence="3">Ankyrin repeat domain-containing protein</fullName>
    </submittedName>
</protein>
<dbReference type="PANTHER" id="PTHR24170">
    <property type="entry name" value="ANKYRIN REPEAT DOMAIN-CONTAINING PROTEIN 27"/>
    <property type="match status" value="1"/>
</dbReference>
<reference evidence="3" key="1">
    <citation type="submission" date="2022-08" db="EMBL/GenBank/DDBJ databases">
        <title>Novel sulfate-reducing endosymbionts in the free-living metamonad Anaeramoeba.</title>
        <authorList>
            <person name="Jerlstrom-Hultqvist J."/>
            <person name="Cepicka I."/>
            <person name="Gallot-Lavallee L."/>
            <person name="Salas-Leiva D."/>
            <person name="Curtis B.A."/>
            <person name="Zahonova K."/>
            <person name="Pipaliya S."/>
            <person name="Dacks J."/>
            <person name="Roger A.J."/>
        </authorList>
    </citation>
    <scope>NUCLEOTIDE SEQUENCE</scope>
    <source>
        <strain evidence="3">Schooner1</strain>
    </source>
</reference>
<dbReference type="InterPro" id="IPR051248">
    <property type="entry name" value="UPF0507/Ank_repeat_27"/>
</dbReference>
<evidence type="ECO:0000259" key="2">
    <source>
        <dbReference type="PROSITE" id="PS51205"/>
    </source>
</evidence>
<comment type="caution">
    <text evidence="3">The sequence shown here is derived from an EMBL/GenBank/DDBJ whole genome shotgun (WGS) entry which is preliminary data.</text>
</comment>
<organism evidence="3 4">
    <name type="scientific">Anaeramoeba flamelloides</name>
    <dbReference type="NCBI Taxonomy" id="1746091"/>
    <lineage>
        <taxon>Eukaryota</taxon>
        <taxon>Metamonada</taxon>
        <taxon>Anaeramoebidae</taxon>
        <taxon>Anaeramoeba</taxon>
    </lineage>
</organism>
<dbReference type="PANTHER" id="PTHR24170:SF1">
    <property type="entry name" value="DOMAIN PROTEIN, PUTATIVE (AFU_ORTHOLOGUE AFUA_1G09870)-RELATED"/>
    <property type="match status" value="1"/>
</dbReference>
<feature type="region of interest" description="Disordered" evidence="1">
    <location>
        <begin position="132"/>
        <end position="163"/>
    </location>
</feature>
<dbReference type="EMBL" id="JAOAOG010000195">
    <property type="protein sequence ID" value="KAJ6241342.1"/>
    <property type="molecule type" value="Genomic_DNA"/>
</dbReference>
<dbReference type="Gene3D" id="1.20.1050.80">
    <property type="entry name" value="VPS9 domain"/>
    <property type="match status" value="1"/>
</dbReference>
<evidence type="ECO:0000313" key="3">
    <source>
        <dbReference type="EMBL" id="KAJ6241342.1"/>
    </source>
</evidence>